<feature type="compositionally biased region" description="Acidic residues" evidence="1">
    <location>
        <begin position="1"/>
        <end position="10"/>
    </location>
</feature>
<feature type="region of interest" description="Disordered" evidence="1">
    <location>
        <begin position="382"/>
        <end position="402"/>
    </location>
</feature>
<dbReference type="InterPro" id="IPR036322">
    <property type="entry name" value="WD40_repeat_dom_sf"/>
</dbReference>
<accession>A0A4U0XC99</accession>
<sequence>MIVDSDDEEPPPPSPTYEPYNDADFESEEEEFDPLEPYPSIVQTLDIPLNTEVLHISIPSIPTTSSRRSSGSIPPIFTQKLVVAVACADCTVRLVSLSLAPPSEASNPIRGGSQQIVNIGEKDAHHDIPTGVSMTWTSRQPLLPTSDVEMVKSDEDDDDAPSETLRRTSLPRRRSKSRAEAAAWDIVVASHSTELSGLLNIFRIPLVSQNDVHTISTAKITLFQTQCLNSPATKISFSPSIFPSKRHSQLLVVDSKGPVRIYDPLSPKRARLRPSPRDSEYQQLSATQGSWLASFFPNFDTTNPTSSTSPGSVRRKQVLGAQWALGGTSIIALLSDGEWGVWDMERVGPGAQGITGGGITKFDLRGFIAGAVPLTTSSAISTKNSGGGSKLAPMTPNTRRGTEKSLFAGPTNSAPGPIRGGISLATSSNPSTGNVDDSVIFWYGNNVFTIPSLMSFWQRSVQSKGRETGSLYGPGLKRLDGISFFGELNNGIEQFPAALTSLSLAAITVRDLLVTAEHRLIILITARNQPSQKRPLFATEPEETAVDEVDQQLLARGDLDLGGMDRLLDGMAGGSLERFDGPGNARRVGFAH</sequence>
<reference evidence="2 3" key="1">
    <citation type="submission" date="2017-03" db="EMBL/GenBank/DDBJ databases">
        <title>Genomes of endolithic fungi from Antarctica.</title>
        <authorList>
            <person name="Coleine C."/>
            <person name="Masonjones S."/>
            <person name="Stajich J.E."/>
        </authorList>
    </citation>
    <scope>NUCLEOTIDE SEQUENCE [LARGE SCALE GENOMIC DNA]</scope>
    <source>
        <strain evidence="2 3">CCFEE 5187</strain>
    </source>
</reference>
<dbReference type="Gene3D" id="2.130.10.10">
    <property type="entry name" value="YVTN repeat-like/Quinoprotein amine dehydrogenase"/>
    <property type="match status" value="1"/>
</dbReference>
<keyword evidence="3" id="KW-1185">Reference proteome</keyword>
<name>A0A4U0XC99_9PEZI</name>
<gene>
    <name evidence="2" type="ORF">B0A49_02209</name>
</gene>
<protein>
    <recommendedName>
        <fullName evidence="4">Nucleoporin NUP37</fullName>
    </recommendedName>
</protein>
<comment type="caution">
    <text evidence="2">The sequence shown here is derived from an EMBL/GenBank/DDBJ whole genome shotgun (WGS) entry which is preliminary data.</text>
</comment>
<evidence type="ECO:0000256" key="1">
    <source>
        <dbReference type="SAM" id="MobiDB-lite"/>
    </source>
</evidence>
<feature type="region of interest" description="Disordered" evidence="1">
    <location>
        <begin position="143"/>
        <end position="174"/>
    </location>
</feature>
<proteinExistence type="predicted"/>
<dbReference type="AlphaFoldDB" id="A0A4U0XC99"/>
<organism evidence="2 3">
    <name type="scientific">Cryomyces minteri</name>
    <dbReference type="NCBI Taxonomy" id="331657"/>
    <lineage>
        <taxon>Eukaryota</taxon>
        <taxon>Fungi</taxon>
        <taxon>Dikarya</taxon>
        <taxon>Ascomycota</taxon>
        <taxon>Pezizomycotina</taxon>
        <taxon>Dothideomycetes</taxon>
        <taxon>Dothideomycetes incertae sedis</taxon>
        <taxon>Cryomyces</taxon>
    </lineage>
</organism>
<dbReference type="OrthoDB" id="5323870at2759"/>
<evidence type="ECO:0000313" key="2">
    <source>
        <dbReference type="EMBL" id="TKA74374.1"/>
    </source>
</evidence>
<dbReference type="Proteomes" id="UP000308768">
    <property type="component" value="Unassembled WGS sequence"/>
</dbReference>
<dbReference type="STRING" id="331657.A0A4U0XC99"/>
<dbReference type="EMBL" id="NAJN01000364">
    <property type="protein sequence ID" value="TKA74374.1"/>
    <property type="molecule type" value="Genomic_DNA"/>
</dbReference>
<evidence type="ECO:0000313" key="3">
    <source>
        <dbReference type="Proteomes" id="UP000308768"/>
    </source>
</evidence>
<dbReference type="InterPro" id="IPR015943">
    <property type="entry name" value="WD40/YVTN_repeat-like_dom_sf"/>
</dbReference>
<evidence type="ECO:0008006" key="4">
    <source>
        <dbReference type="Google" id="ProtNLM"/>
    </source>
</evidence>
<feature type="region of interest" description="Disordered" evidence="1">
    <location>
        <begin position="1"/>
        <end position="33"/>
    </location>
</feature>
<feature type="compositionally biased region" description="Acidic residues" evidence="1">
    <location>
        <begin position="21"/>
        <end position="33"/>
    </location>
</feature>
<dbReference type="SUPFAM" id="SSF50978">
    <property type="entry name" value="WD40 repeat-like"/>
    <property type="match status" value="1"/>
</dbReference>